<keyword evidence="8" id="KW-1185">Reference proteome</keyword>
<evidence type="ECO:0000256" key="5">
    <source>
        <dbReference type="SAM" id="SignalP"/>
    </source>
</evidence>
<dbReference type="Gene3D" id="3.40.50.2300">
    <property type="match status" value="2"/>
</dbReference>
<dbReference type="STRING" id="1082479.SAMN05216241_103191"/>
<evidence type="ECO:0000256" key="4">
    <source>
        <dbReference type="ARBA" id="ARBA00022970"/>
    </source>
</evidence>
<dbReference type="OrthoDB" id="9783240at2"/>
<dbReference type="PRINTS" id="PR00337">
    <property type="entry name" value="LEUILEVALBP"/>
</dbReference>
<evidence type="ECO:0000256" key="2">
    <source>
        <dbReference type="ARBA" id="ARBA00022448"/>
    </source>
</evidence>
<keyword evidence="4" id="KW-0029">Amino-acid transport</keyword>
<dbReference type="InterPro" id="IPR000709">
    <property type="entry name" value="Leu_Ile_Val-bd"/>
</dbReference>
<comment type="similarity">
    <text evidence="1">Belongs to the leucine-binding protein family.</text>
</comment>
<keyword evidence="3 5" id="KW-0732">Signal</keyword>
<evidence type="ECO:0000256" key="3">
    <source>
        <dbReference type="ARBA" id="ARBA00022729"/>
    </source>
</evidence>
<keyword evidence="2" id="KW-0813">Transport</keyword>
<organism evidence="7 8">
    <name type="scientific">Limimonas halophila</name>
    <dbReference type="NCBI Taxonomy" id="1082479"/>
    <lineage>
        <taxon>Bacteria</taxon>
        <taxon>Pseudomonadati</taxon>
        <taxon>Pseudomonadota</taxon>
        <taxon>Alphaproteobacteria</taxon>
        <taxon>Rhodospirillales</taxon>
        <taxon>Rhodovibrionaceae</taxon>
        <taxon>Limimonas</taxon>
    </lineage>
</organism>
<dbReference type="AlphaFoldDB" id="A0A1G7Q2B7"/>
<dbReference type="InterPro" id="IPR028082">
    <property type="entry name" value="Peripla_BP_I"/>
</dbReference>
<dbReference type="Proteomes" id="UP000199415">
    <property type="component" value="Unassembled WGS sequence"/>
</dbReference>
<name>A0A1G7Q2B7_9PROT</name>
<evidence type="ECO:0000313" key="7">
    <source>
        <dbReference type="EMBL" id="SDF92625.1"/>
    </source>
</evidence>
<dbReference type="InterPro" id="IPR028081">
    <property type="entry name" value="Leu-bd"/>
</dbReference>
<evidence type="ECO:0000259" key="6">
    <source>
        <dbReference type="Pfam" id="PF13458"/>
    </source>
</evidence>
<evidence type="ECO:0000256" key="1">
    <source>
        <dbReference type="ARBA" id="ARBA00010062"/>
    </source>
</evidence>
<dbReference type="Pfam" id="PF13458">
    <property type="entry name" value="Peripla_BP_6"/>
    <property type="match status" value="1"/>
</dbReference>
<feature type="domain" description="Leucine-binding protein" evidence="6">
    <location>
        <begin position="27"/>
        <end position="368"/>
    </location>
</feature>
<reference evidence="7 8" key="1">
    <citation type="submission" date="2016-10" db="EMBL/GenBank/DDBJ databases">
        <authorList>
            <person name="de Groot N.N."/>
        </authorList>
    </citation>
    <scope>NUCLEOTIDE SEQUENCE [LARGE SCALE GENOMIC DNA]</scope>
    <source>
        <strain evidence="7 8">DSM 25584</strain>
    </source>
</reference>
<evidence type="ECO:0000313" key="8">
    <source>
        <dbReference type="Proteomes" id="UP000199415"/>
    </source>
</evidence>
<dbReference type="PANTHER" id="PTHR30483">
    <property type="entry name" value="LEUCINE-SPECIFIC-BINDING PROTEIN"/>
    <property type="match status" value="1"/>
</dbReference>
<sequence length="405" mass="43410">MHRHLKTLGVAALAAGVAHAAQAQDDPIELGAIYILSGAASTYGEFAQDGADLAIDRINENGGVLGRELEITYEDSQIEAKTAIQAMRKLVYQDGVDLLMGLDSSGVATGVVPVVPEVQTPFVITHAATPDVTGKLCNEWTYRVSVNINQNVKGAAITAAETGAETWTTVGPDYAFGHQSWEFFQQYLSAENPDAEFSDSPSFPAFGTEDFTPFINTVMDQNPDGVFISLWGGDLVNFVRQAQDLGFFEQDFEVVMSLGAATEVLDALGEQMPPGVHVGTRYWFAAPDNAANDTFVKAFKERYGKMPSYNAQNAYAAVHAYKAAIEKAGSVDKAAVRDALSGLTFDAPIGKIHLRKGDHQGVVGPVYGTTAEEMAEGIRTLENVREFDGKTVTPPVAETGCKLDG</sequence>
<feature type="chain" id="PRO_5011701170" evidence="5">
    <location>
        <begin position="24"/>
        <end position="405"/>
    </location>
</feature>
<dbReference type="GO" id="GO:0006865">
    <property type="term" value="P:amino acid transport"/>
    <property type="evidence" value="ECO:0007669"/>
    <property type="project" value="UniProtKB-KW"/>
</dbReference>
<dbReference type="RefSeq" id="WP_090019309.1">
    <property type="nucleotide sequence ID" value="NZ_FNCE01000003.1"/>
</dbReference>
<protein>
    <submittedName>
        <fullName evidence="7">Amino acid/amide ABC transporter substrate-binding protein, HAAT family</fullName>
    </submittedName>
</protein>
<feature type="signal peptide" evidence="5">
    <location>
        <begin position="1"/>
        <end position="23"/>
    </location>
</feature>
<dbReference type="EMBL" id="FNCE01000003">
    <property type="protein sequence ID" value="SDF92625.1"/>
    <property type="molecule type" value="Genomic_DNA"/>
</dbReference>
<proteinExistence type="inferred from homology"/>
<dbReference type="SUPFAM" id="SSF53822">
    <property type="entry name" value="Periplasmic binding protein-like I"/>
    <property type="match status" value="1"/>
</dbReference>
<dbReference type="InterPro" id="IPR051010">
    <property type="entry name" value="BCAA_transport"/>
</dbReference>
<dbReference type="PANTHER" id="PTHR30483:SF37">
    <property type="entry name" value="ABC TRANSPORTER SUBSTRATE-BINDING PROTEIN"/>
    <property type="match status" value="1"/>
</dbReference>
<accession>A0A1G7Q2B7</accession>
<dbReference type="CDD" id="cd06330">
    <property type="entry name" value="PBP1_As_SBP-like"/>
    <property type="match status" value="1"/>
</dbReference>
<gene>
    <name evidence="7" type="ORF">SAMN05216241_103191</name>
</gene>